<evidence type="ECO:0000256" key="1">
    <source>
        <dbReference type="SAM" id="MobiDB-lite"/>
    </source>
</evidence>
<proteinExistence type="predicted"/>
<dbReference type="Proteomes" id="UP000515800">
    <property type="component" value="Chromosome"/>
</dbReference>
<dbReference type="EMBL" id="CP060724">
    <property type="protein sequence ID" value="QNN74640.1"/>
    <property type="molecule type" value="Genomic_DNA"/>
</dbReference>
<dbReference type="RefSeq" id="WP_187528475.1">
    <property type="nucleotide sequence ID" value="NZ_CP060724.1"/>
</dbReference>
<sequence>MVKQGSFAQSSSIKQQKNFRRRQPAKQMNQIDDQQLHDFLLVRYHLTQKHQQAPIVQETMSRFLEMLINEGDNENHWQLQSLVTSLLQRIGNQVPWQFYYILASEWTKFTHFLVKELPSVPLARRKTIDTLSTDQFQMILKQHLAINWFMGQYAQQPERLGQVTRAQIDALEQGMSTPVNQIDWQRVQSLYSTVPLIEPQNGEDVAGLKWWQTLRQIKV</sequence>
<feature type="compositionally biased region" description="Polar residues" evidence="1">
    <location>
        <begin position="1"/>
        <end position="16"/>
    </location>
</feature>
<dbReference type="KEGG" id="wdi:H9L19_04170"/>
<keyword evidence="3" id="KW-1185">Reference proteome</keyword>
<reference evidence="2 3" key="1">
    <citation type="submission" date="2020-08" db="EMBL/GenBank/DDBJ databases">
        <title>Genome sequence of Weissella diestrammenae KACC 16890T.</title>
        <authorList>
            <person name="Hyun D.-W."/>
            <person name="Bae J.-W."/>
        </authorList>
    </citation>
    <scope>NUCLEOTIDE SEQUENCE [LARGE SCALE GENOMIC DNA]</scope>
    <source>
        <strain evidence="2 3">KACC 16890</strain>
    </source>
</reference>
<gene>
    <name evidence="2" type="ORF">H9L19_04170</name>
</gene>
<organism evidence="2 3">
    <name type="scientific">Weissella diestrammenae</name>
    <dbReference type="NCBI Taxonomy" id="1162633"/>
    <lineage>
        <taxon>Bacteria</taxon>
        <taxon>Bacillati</taxon>
        <taxon>Bacillota</taxon>
        <taxon>Bacilli</taxon>
        <taxon>Lactobacillales</taxon>
        <taxon>Lactobacillaceae</taxon>
        <taxon>Weissella</taxon>
    </lineage>
</organism>
<evidence type="ECO:0000313" key="2">
    <source>
        <dbReference type="EMBL" id="QNN74640.1"/>
    </source>
</evidence>
<name>A0A7G9T3G5_9LACO</name>
<evidence type="ECO:0000313" key="3">
    <source>
        <dbReference type="Proteomes" id="UP000515800"/>
    </source>
</evidence>
<feature type="region of interest" description="Disordered" evidence="1">
    <location>
        <begin position="1"/>
        <end position="28"/>
    </location>
</feature>
<accession>A0A7G9T3G5</accession>
<protein>
    <submittedName>
        <fullName evidence="2">Uncharacterized protein</fullName>
    </submittedName>
</protein>
<dbReference type="AlphaFoldDB" id="A0A7G9T3G5"/>